<name>A0A6L6PKA1_9BURK</name>
<dbReference type="GO" id="GO:0000902">
    <property type="term" value="P:cell morphogenesis"/>
    <property type="evidence" value="ECO:0007669"/>
    <property type="project" value="UniProtKB-UniRule"/>
</dbReference>
<organism evidence="21 22">
    <name type="scientific">Duganella radicis</name>
    <dbReference type="NCBI Taxonomy" id="551988"/>
    <lineage>
        <taxon>Bacteria</taxon>
        <taxon>Pseudomonadati</taxon>
        <taxon>Pseudomonadota</taxon>
        <taxon>Betaproteobacteria</taxon>
        <taxon>Burkholderiales</taxon>
        <taxon>Oxalobacteraceae</taxon>
        <taxon>Telluria group</taxon>
        <taxon>Duganella</taxon>
    </lineage>
</organism>
<dbReference type="HAMAP" id="MF_01631">
    <property type="entry name" value="GlmU"/>
    <property type="match status" value="1"/>
</dbReference>
<evidence type="ECO:0000256" key="4">
    <source>
        <dbReference type="ARBA" id="ARBA00022490"/>
    </source>
</evidence>
<dbReference type="GO" id="GO:0006048">
    <property type="term" value="P:UDP-N-acetylglucosamine biosynthetic process"/>
    <property type="evidence" value="ECO:0007669"/>
    <property type="project" value="UniProtKB-UniPathway"/>
</dbReference>
<dbReference type="EC" id="2.7.7.23" evidence="18"/>
<evidence type="ECO:0000313" key="21">
    <source>
        <dbReference type="EMBL" id="MTV39037.1"/>
    </source>
</evidence>
<comment type="catalytic activity">
    <reaction evidence="16 18">
        <text>N-acetyl-alpha-D-glucosamine 1-phosphate + UTP + H(+) = UDP-N-acetyl-alpha-D-glucosamine + diphosphate</text>
        <dbReference type="Rhea" id="RHEA:13509"/>
        <dbReference type="ChEBI" id="CHEBI:15378"/>
        <dbReference type="ChEBI" id="CHEBI:33019"/>
        <dbReference type="ChEBI" id="CHEBI:46398"/>
        <dbReference type="ChEBI" id="CHEBI:57705"/>
        <dbReference type="ChEBI" id="CHEBI:57776"/>
        <dbReference type="EC" id="2.7.7.23"/>
    </reaction>
</comment>
<dbReference type="InterPro" id="IPR029044">
    <property type="entry name" value="Nucleotide-diphossugar_trans"/>
</dbReference>
<dbReference type="InterPro" id="IPR001451">
    <property type="entry name" value="Hexapep"/>
</dbReference>
<dbReference type="EC" id="2.3.1.157" evidence="18"/>
<keyword evidence="12 18" id="KW-0511">Multifunctional enzyme</keyword>
<evidence type="ECO:0000256" key="11">
    <source>
        <dbReference type="ARBA" id="ARBA00022984"/>
    </source>
</evidence>
<comment type="pathway">
    <text evidence="18">Nucleotide-sugar biosynthesis; UDP-N-acetyl-alpha-D-glucosamine biosynthesis; UDP-N-acetyl-alpha-D-glucosamine from N-acetyl-alpha-D-glucosamine 1-phosphate: step 1/1.</text>
</comment>
<feature type="binding site" evidence="18">
    <location>
        <begin position="6"/>
        <end position="9"/>
    </location>
    <ligand>
        <name>UDP-N-acetyl-alpha-D-glucosamine</name>
        <dbReference type="ChEBI" id="CHEBI:57705"/>
    </ligand>
</feature>
<feature type="binding site" evidence="18">
    <location>
        <position position="402"/>
    </location>
    <ligand>
        <name>acetyl-CoA</name>
        <dbReference type="ChEBI" id="CHEBI:57288"/>
    </ligand>
</feature>
<feature type="domain" description="MobA-like NTP transferase" evidence="19">
    <location>
        <begin position="3"/>
        <end position="132"/>
    </location>
</feature>
<keyword evidence="4 18" id="KW-0963">Cytoplasm</keyword>
<comment type="similarity">
    <text evidence="2 18">In the C-terminal section; belongs to the transferase hexapeptide repeat family.</text>
</comment>
<dbReference type="InterPro" id="IPR025877">
    <property type="entry name" value="MobA-like_NTP_Trfase"/>
</dbReference>
<evidence type="ECO:0000256" key="17">
    <source>
        <dbReference type="ARBA" id="ARBA00049628"/>
    </source>
</evidence>
<feature type="binding site" evidence="18">
    <location>
        <position position="224"/>
    </location>
    <ligand>
        <name>UDP-N-acetyl-alpha-D-glucosamine</name>
        <dbReference type="ChEBI" id="CHEBI:57705"/>
    </ligand>
</feature>
<comment type="cofactor">
    <cofactor evidence="18">
        <name>Mg(2+)</name>
        <dbReference type="ChEBI" id="CHEBI:18420"/>
    </cofactor>
    <text evidence="18">Binds 1 Mg(2+) ion per subunit.</text>
</comment>
<feature type="binding site" evidence="18">
    <location>
        <begin position="78"/>
        <end position="79"/>
    </location>
    <ligand>
        <name>UDP-N-acetyl-alpha-D-glucosamine</name>
        <dbReference type="ChEBI" id="CHEBI:57705"/>
    </ligand>
</feature>
<evidence type="ECO:0000256" key="9">
    <source>
        <dbReference type="ARBA" id="ARBA00022842"/>
    </source>
</evidence>
<dbReference type="EMBL" id="WNKY01000016">
    <property type="protein sequence ID" value="MTV39037.1"/>
    <property type="molecule type" value="Genomic_DNA"/>
</dbReference>
<dbReference type="SUPFAM" id="SSF53448">
    <property type="entry name" value="Nucleotide-diphospho-sugar transferases"/>
    <property type="match status" value="1"/>
</dbReference>
<evidence type="ECO:0000256" key="3">
    <source>
        <dbReference type="ARBA" id="ARBA00007947"/>
    </source>
</evidence>
<dbReference type="GO" id="GO:0000287">
    <property type="term" value="F:magnesium ion binding"/>
    <property type="evidence" value="ECO:0007669"/>
    <property type="project" value="UniProtKB-UniRule"/>
</dbReference>
<evidence type="ECO:0000256" key="1">
    <source>
        <dbReference type="ARBA" id="ARBA00004496"/>
    </source>
</evidence>
<dbReference type="GO" id="GO:0005737">
    <property type="term" value="C:cytoplasm"/>
    <property type="evidence" value="ECO:0007669"/>
    <property type="project" value="UniProtKB-SubCell"/>
</dbReference>
<dbReference type="GO" id="GO:0003977">
    <property type="term" value="F:UDP-N-acetylglucosamine diphosphorylase activity"/>
    <property type="evidence" value="ECO:0007669"/>
    <property type="project" value="UniProtKB-UniRule"/>
</dbReference>
<dbReference type="Proteomes" id="UP000475582">
    <property type="component" value="Unassembled WGS sequence"/>
</dbReference>
<feature type="binding site" evidence="18">
    <location>
        <position position="102"/>
    </location>
    <ligand>
        <name>Mg(2+)</name>
        <dbReference type="ChEBI" id="CHEBI:18420"/>
    </ligand>
</feature>
<feature type="binding site" evidence="18">
    <location>
        <begin position="383"/>
        <end position="384"/>
    </location>
    <ligand>
        <name>acetyl-CoA</name>
        <dbReference type="ChEBI" id="CHEBI:57288"/>
    </ligand>
</feature>
<feature type="domain" description="Mannose-1-phosphate guanyltransferase C-terminal" evidence="20">
    <location>
        <begin position="260"/>
        <end position="357"/>
    </location>
</feature>
<comment type="pathway">
    <text evidence="18">Nucleotide-sugar biosynthesis; UDP-N-acetyl-alpha-D-glucosamine biosynthesis; N-acetyl-alpha-D-glucosamine 1-phosphate from alpha-D-glucosamine 6-phosphate (route II): step 2/2.</text>
</comment>
<feature type="binding site" evidence="18">
    <location>
        <position position="330"/>
    </location>
    <ligand>
        <name>UDP-N-acetyl-alpha-D-glucosamine</name>
        <dbReference type="ChEBI" id="CHEBI:57705"/>
    </ligand>
</feature>
<feature type="binding site" evidence="18">
    <location>
        <position position="374"/>
    </location>
    <ligand>
        <name>UDP-N-acetyl-alpha-D-glucosamine</name>
        <dbReference type="ChEBI" id="CHEBI:57705"/>
    </ligand>
</feature>
<protein>
    <recommendedName>
        <fullName evidence="18">Bifunctional protein GlmU</fullName>
    </recommendedName>
    <domain>
        <recommendedName>
            <fullName evidence="18">UDP-N-acetylglucosamine pyrophosphorylase</fullName>
            <ecNumber evidence="18">2.7.7.23</ecNumber>
        </recommendedName>
        <alternativeName>
            <fullName evidence="18">N-acetylglucosamine-1-phosphate uridyltransferase</fullName>
        </alternativeName>
    </domain>
    <domain>
        <recommendedName>
            <fullName evidence="18">Glucosamine-1-phosphate N-acetyltransferase</fullName>
            <ecNumber evidence="18">2.3.1.157</ecNumber>
        </recommendedName>
    </domain>
</protein>
<dbReference type="UniPathway" id="UPA00973"/>
<dbReference type="RefSeq" id="WP_155464663.1">
    <property type="nucleotide sequence ID" value="NZ_WNKY01000016.1"/>
</dbReference>
<evidence type="ECO:0000259" key="19">
    <source>
        <dbReference type="Pfam" id="PF12804"/>
    </source>
</evidence>
<feature type="binding site" evidence="18">
    <location>
        <position position="73"/>
    </location>
    <ligand>
        <name>UDP-N-acetyl-alpha-D-glucosamine</name>
        <dbReference type="ChEBI" id="CHEBI:57705"/>
    </ligand>
</feature>
<feature type="binding site" evidence="18">
    <location>
        <begin position="100"/>
        <end position="102"/>
    </location>
    <ligand>
        <name>UDP-N-acetyl-alpha-D-glucosamine</name>
        <dbReference type="ChEBI" id="CHEBI:57705"/>
    </ligand>
</feature>
<dbReference type="NCBIfam" id="TIGR01173">
    <property type="entry name" value="glmU"/>
    <property type="match status" value="1"/>
</dbReference>
<keyword evidence="5 18" id="KW-0808">Transferase</keyword>
<dbReference type="GO" id="GO:0019134">
    <property type="term" value="F:glucosamine-1-phosphate N-acetyltransferase activity"/>
    <property type="evidence" value="ECO:0007669"/>
    <property type="project" value="UniProtKB-UniRule"/>
</dbReference>
<dbReference type="Pfam" id="PF25087">
    <property type="entry name" value="GMPPB_C"/>
    <property type="match status" value="1"/>
</dbReference>
<dbReference type="UniPathway" id="UPA00113">
    <property type="reaction ID" value="UER00532"/>
</dbReference>
<dbReference type="InterPro" id="IPR050065">
    <property type="entry name" value="GlmU-like"/>
</dbReference>
<gene>
    <name evidence="18 21" type="primary">glmU</name>
    <name evidence="21" type="ORF">GM676_15785</name>
</gene>
<keyword evidence="22" id="KW-1185">Reference proteome</keyword>
<evidence type="ECO:0000256" key="18">
    <source>
        <dbReference type="HAMAP-Rule" id="MF_01631"/>
    </source>
</evidence>
<feature type="binding site" evidence="18">
    <location>
        <position position="377"/>
    </location>
    <ligand>
        <name>acetyl-CoA</name>
        <dbReference type="ChEBI" id="CHEBI:57288"/>
    </ligand>
</feature>
<dbReference type="Gene3D" id="2.160.10.10">
    <property type="entry name" value="Hexapeptide repeat proteins"/>
    <property type="match status" value="1"/>
</dbReference>
<feature type="binding site" evidence="18">
    <location>
        <position position="166"/>
    </location>
    <ligand>
        <name>UDP-N-acetyl-alpha-D-glucosamine</name>
        <dbReference type="ChEBI" id="CHEBI:57705"/>
    </ligand>
</feature>
<dbReference type="SUPFAM" id="SSF51161">
    <property type="entry name" value="Trimeric LpxA-like enzymes"/>
    <property type="match status" value="1"/>
</dbReference>
<comment type="caution">
    <text evidence="21">The sequence shown here is derived from an EMBL/GenBank/DDBJ whole genome shotgun (WGS) entry which is preliminary data.</text>
</comment>
<dbReference type="PANTHER" id="PTHR43584:SF3">
    <property type="entry name" value="BIFUNCTIONAL PROTEIN GLMU"/>
    <property type="match status" value="1"/>
</dbReference>
<feature type="binding site" evidence="18">
    <location>
        <position position="20"/>
    </location>
    <ligand>
        <name>UDP-N-acetyl-alpha-D-glucosamine</name>
        <dbReference type="ChEBI" id="CHEBI:57705"/>
    </ligand>
</feature>
<comment type="subunit">
    <text evidence="18">Homotrimer.</text>
</comment>
<dbReference type="PANTHER" id="PTHR43584">
    <property type="entry name" value="NUCLEOTIDYL TRANSFERASE"/>
    <property type="match status" value="1"/>
</dbReference>
<feature type="binding site" evidence="18">
    <location>
        <position position="348"/>
    </location>
    <ligand>
        <name>UDP-N-acetyl-alpha-D-glucosamine</name>
        <dbReference type="ChEBI" id="CHEBI:57705"/>
    </ligand>
</feature>
<evidence type="ECO:0000313" key="22">
    <source>
        <dbReference type="Proteomes" id="UP000475582"/>
    </source>
</evidence>
<feature type="binding site" evidence="18">
    <location>
        <position position="224"/>
    </location>
    <ligand>
        <name>Mg(2+)</name>
        <dbReference type="ChEBI" id="CHEBI:18420"/>
    </ligand>
</feature>
<accession>A0A6L6PKA1</accession>
<comment type="similarity">
    <text evidence="3 18">In the N-terminal section; belongs to the N-acetylglucosamine-1-phosphate uridyltransferase family.</text>
</comment>
<keyword evidence="9 18" id="KW-0460">Magnesium</keyword>
<dbReference type="OrthoDB" id="9775031at2"/>
<dbReference type="Pfam" id="PF12804">
    <property type="entry name" value="NTP_transf_3"/>
    <property type="match status" value="1"/>
</dbReference>
<keyword evidence="8 18" id="KW-0677">Repeat</keyword>
<keyword evidence="14 18" id="KW-0961">Cell wall biogenesis/degradation</keyword>
<feature type="region of interest" description="Pyrophosphorylase" evidence="18">
    <location>
        <begin position="1"/>
        <end position="226"/>
    </location>
</feature>
<proteinExistence type="inferred from homology"/>
<feature type="region of interest" description="Linker" evidence="18">
    <location>
        <begin position="227"/>
        <end position="247"/>
    </location>
</feature>
<keyword evidence="10 18" id="KW-0133">Cell shape</keyword>
<dbReference type="AlphaFoldDB" id="A0A6L6PKA1"/>
<dbReference type="GO" id="GO:0009245">
    <property type="term" value="P:lipid A biosynthetic process"/>
    <property type="evidence" value="ECO:0007669"/>
    <property type="project" value="UniProtKB-UniRule"/>
</dbReference>
<feature type="binding site" evidence="18">
    <location>
        <position position="363"/>
    </location>
    <ligand>
        <name>UDP-N-acetyl-alpha-D-glucosamine</name>
        <dbReference type="ChEBI" id="CHEBI:57705"/>
    </ligand>
</feature>
<dbReference type="InterPro" id="IPR038009">
    <property type="entry name" value="GlmU_C_LbH"/>
</dbReference>
<comment type="pathway">
    <text evidence="18">Bacterial outer membrane biogenesis; LPS lipid A biosynthesis.</text>
</comment>
<reference evidence="21 22" key="1">
    <citation type="submission" date="2019-11" db="EMBL/GenBank/DDBJ databases">
        <title>Type strains purchased from KCTC, JCM and DSMZ.</title>
        <authorList>
            <person name="Lu H."/>
        </authorList>
    </citation>
    <scope>NUCLEOTIDE SEQUENCE [LARGE SCALE GENOMIC DNA]</scope>
    <source>
        <strain evidence="21 22">KCTC 22382</strain>
    </source>
</reference>
<evidence type="ECO:0000256" key="2">
    <source>
        <dbReference type="ARBA" id="ARBA00007707"/>
    </source>
</evidence>
<evidence type="ECO:0000256" key="6">
    <source>
        <dbReference type="ARBA" id="ARBA00022695"/>
    </source>
</evidence>
<feature type="binding site" evidence="18">
    <location>
        <position position="420"/>
    </location>
    <ligand>
        <name>acetyl-CoA</name>
        <dbReference type="ChEBI" id="CHEBI:57288"/>
    </ligand>
</feature>
<dbReference type="GO" id="GO:0016020">
    <property type="term" value="C:membrane"/>
    <property type="evidence" value="ECO:0007669"/>
    <property type="project" value="GOC"/>
</dbReference>
<feature type="region of interest" description="N-acetyltransferase" evidence="18">
    <location>
        <begin position="248"/>
        <end position="454"/>
    </location>
</feature>
<keyword evidence="13 18" id="KW-0012">Acyltransferase</keyword>
<dbReference type="Pfam" id="PF00132">
    <property type="entry name" value="Hexapep"/>
    <property type="match status" value="1"/>
</dbReference>
<evidence type="ECO:0000256" key="7">
    <source>
        <dbReference type="ARBA" id="ARBA00022723"/>
    </source>
</evidence>
<feature type="binding site" evidence="18">
    <location>
        <position position="437"/>
    </location>
    <ligand>
        <name>acetyl-CoA</name>
        <dbReference type="ChEBI" id="CHEBI:57288"/>
    </ligand>
</feature>
<feature type="binding site" evidence="18">
    <location>
        <position position="151"/>
    </location>
    <ligand>
        <name>UDP-N-acetyl-alpha-D-glucosamine</name>
        <dbReference type="ChEBI" id="CHEBI:57705"/>
    </ligand>
</feature>
<evidence type="ECO:0000256" key="8">
    <source>
        <dbReference type="ARBA" id="ARBA00022737"/>
    </source>
</evidence>
<feature type="active site" description="Proton acceptor" evidence="18">
    <location>
        <position position="360"/>
    </location>
</feature>
<dbReference type="Gene3D" id="3.90.550.10">
    <property type="entry name" value="Spore Coat Polysaccharide Biosynthesis Protein SpsA, Chain A"/>
    <property type="match status" value="1"/>
</dbReference>
<evidence type="ECO:0000256" key="5">
    <source>
        <dbReference type="ARBA" id="ARBA00022679"/>
    </source>
</evidence>
<keyword evidence="6 18" id="KW-0548">Nucleotidyltransferase</keyword>
<keyword evidence="11 18" id="KW-0573">Peptidoglycan synthesis</keyword>
<dbReference type="InterPro" id="IPR011004">
    <property type="entry name" value="Trimer_LpxA-like_sf"/>
</dbReference>
<dbReference type="GO" id="GO:0008360">
    <property type="term" value="P:regulation of cell shape"/>
    <property type="evidence" value="ECO:0007669"/>
    <property type="project" value="UniProtKB-KW"/>
</dbReference>
<dbReference type="CDD" id="cd03353">
    <property type="entry name" value="LbH_GlmU_C"/>
    <property type="match status" value="1"/>
</dbReference>
<evidence type="ECO:0000256" key="16">
    <source>
        <dbReference type="ARBA" id="ARBA00048493"/>
    </source>
</evidence>
<sequence length="454" mass="48127">MNVVILAAGMGKRMQSALPKVLHPLAGKPLLQHVLDTARSLSASRLCVIYGHGGAAVQELLARQPEQVATAFQEKQLGTGHAVMQALPELDDNVPTLILYGDVPLTTAASLQALIDAAGSDKLGILTVVQDDPTGLGRIVRENGHIVRIVEQKDASETERAIKEINSGILVVPTKRLKQWLGAIKNENAQGEYYLTDIVALAVADGVPVVSAQPSAVWEVAGVNSKVQLAELERIHQRNIANQLLERGVTLMDPARIDVRGELICGRDVTIDVGCVFEGKVELADGVHVGAHSVIVNARILAGAQIKPFCHIEEAVVGDASIIGPYARLRPGTVLAEDVHVGNFVEIKNGQVAAHSKANHLAYIGDATIGSRVNIGAGTITCNYDGANKFRTVIEDDAFIGSDSQLVAPVTVGKGATLGAGTTLTKDAPAGKLTVSRPRQVTIENWTRPVKIKK</sequence>
<keyword evidence="7 18" id="KW-0479">Metal-binding</keyword>
<evidence type="ECO:0000256" key="12">
    <source>
        <dbReference type="ARBA" id="ARBA00023268"/>
    </source>
</evidence>
<evidence type="ECO:0000256" key="13">
    <source>
        <dbReference type="ARBA" id="ARBA00023315"/>
    </source>
</evidence>
<dbReference type="InterPro" id="IPR005882">
    <property type="entry name" value="Bifunctional_GlmU"/>
</dbReference>
<comment type="subcellular location">
    <subcellularLocation>
        <location evidence="1 18">Cytoplasm</location>
    </subcellularLocation>
</comment>
<evidence type="ECO:0000256" key="10">
    <source>
        <dbReference type="ARBA" id="ARBA00022960"/>
    </source>
</evidence>
<dbReference type="CDD" id="cd02540">
    <property type="entry name" value="GT2_GlmU_N_bac"/>
    <property type="match status" value="1"/>
</dbReference>
<comment type="catalytic activity">
    <reaction evidence="15 18">
        <text>alpha-D-glucosamine 1-phosphate + acetyl-CoA = N-acetyl-alpha-D-glucosamine 1-phosphate + CoA + H(+)</text>
        <dbReference type="Rhea" id="RHEA:13725"/>
        <dbReference type="ChEBI" id="CHEBI:15378"/>
        <dbReference type="ChEBI" id="CHEBI:57287"/>
        <dbReference type="ChEBI" id="CHEBI:57288"/>
        <dbReference type="ChEBI" id="CHEBI:57776"/>
        <dbReference type="ChEBI" id="CHEBI:58516"/>
        <dbReference type="EC" id="2.3.1.157"/>
    </reaction>
</comment>
<evidence type="ECO:0000256" key="15">
    <source>
        <dbReference type="ARBA" id="ARBA00048247"/>
    </source>
</evidence>
<evidence type="ECO:0000259" key="20">
    <source>
        <dbReference type="Pfam" id="PF25087"/>
    </source>
</evidence>
<feature type="binding site" evidence="18">
    <location>
        <position position="137"/>
    </location>
    <ligand>
        <name>UDP-N-acetyl-alpha-D-glucosamine</name>
        <dbReference type="ChEBI" id="CHEBI:57705"/>
    </ligand>
</feature>
<dbReference type="InterPro" id="IPR056729">
    <property type="entry name" value="GMPPB_C"/>
</dbReference>
<dbReference type="GO" id="GO:0071555">
    <property type="term" value="P:cell wall organization"/>
    <property type="evidence" value="ECO:0007669"/>
    <property type="project" value="UniProtKB-KW"/>
</dbReference>
<evidence type="ECO:0000256" key="14">
    <source>
        <dbReference type="ARBA" id="ARBA00023316"/>
    </source>
</evidence>
<comment type="function">
    <text evidence="17 18">Catalyzes the last two sequential reactions in the de novo biosynthetic pathway for UDP-N-acetylglucosamine (UDP-GlcNAc). The C-terminal domain catalyzes the transfer of acetyl group from acetyl coenzyme A to glucosamine-1-phosphate (GlcN-1-P) to produce N-acetylglucosamine-1-phosphate (GlcNAc-1-P), which is converted into UDP-GlcNAc by the transfer of uridine 5-monophosphate (from uridine 5-triphosphate), a reaction catalyzed by the N-terminal domain.</text>
</comment>
<dbReference type="GO" id="GO:0009252">
    <property type="term" value="P:peptidoglycan biosynthetic process"/>
    <property type="evidence" value="ECO:0007669"/>
    <property type="project" value="UniProtKB-UniRule"/>
</dbReference>